<feature type="domain" description="RNA polymerase sigma factor 70 region 4 type 2" evidence="6">
    <location>
        <begin position="6"/>
        <end position="58"/>
    </location>
</feature>
<name>A0A7G8PAP9_9MYCO</name>
<dbReference type="InterPro" id="IPR036388">
    <property type="entry name" value="WH-like_DNA-bd_sf"/>
</dbReference>
<dbReference type="InterPro" id="IPR013324">
    <property type="entry name" value="RNA_pol_sigma_r3/r4-like"/>
</dbReference>
<dbReference type="Gene3D" id="1.10.10.10">
    <property type="entry name" value="Winged helix-like DNA-binding domain superfamily/Winged helix DNA-binding domain"/>
    <property type="match status" value="1"/>
</dbReference>
<keyword evidence="2" id="KW-0805">Transcription regulation</keyword>
<proteinExistence type="inferred from homology"/>
<dbReference type="KEGG" id="mflu:HZU40_24915"/>
<keyword evidence="4" id="KW-0238">DNA-binding</keyword>
<evidence type="ECO:0000256" key="3">
    <source>
        <dbReference type="ARBA" id="ARBA00023082"/>
    </source>
</evidence>
<protein>
    <recommendedName>
        <fullName evidence="6">RNA polymerase sigma factor 70 region 4 type 2 domain-containing protein</fullName>
    </recommendedName>
</protein>
<dbReference type="AlphaFoldDB" id="A0A7G8PAP9"/>
<gene>
    <name evidence="7" type="ORF">HZU40_24915</name>
</gene>
<dbReference type="EMBL" id="CP059894">
    <property type="protein sequence ID" value="QNJ91415.1"/>
    <property type="molecule type" value="Genomic_DNA"/>
</dbReference>
<keyword evidence="3" id="KW-0731">Sigma factor</keyword>
<dbReference type="GO" id="GO:0003677">
    <property type="term" value="F:DNA binding"/>
    <property type="evidence" value="ECO:0007669"/>
    <property type="project" value="UniProtKB-KW"/>
</dbReference>
<organism evidence="7 8">
    <name type="scientific">Mycolicibacterium fluoranthenivorans</name>
    <dbReference type="NCBI Taxonomy" id="258505"/>
    <lineage>
        <taxon>Bacteria</taxon>
        <taxon>Bacillati</taxon>
        <taxon>Actinomycetota</taxon>
        <taxon>Actinomycetes</taxon>
        <taxon>Mycobacteriales</taxon>
        <taxon>Mycobacteriaceae</taxon>
        <taxon>Mycolicibacterium</taxon>
    </lineage>
</organism>
<dbReference type="InterPro" id="IPR013249">
    <property type="entry name" value="RNA_pol_sigma70_r4_t2"/>
</dbReference>
<dbReference type="SUPFAM" id="SSF88659">
    <property type="entry name" value="Sigma3 and sigma4 domains of RNA polymerase sigma factors"/>
    <property type="match status" value="1"/>
</dbReference>
<dbReference type="Pfam" id="PF08281">
    <property type="entry name" value="Sigma70_r4_2"/>
    <property type="match status" value="1"/>
</dbReference>
<reference evidence="7 8" key="1">
    <citation type="submission" date="2020-07" db="EMBL/GenBank/DDBJ databases">
        <title>Draft genome sequence of four isobutane-metabolizing strains capable of cometabolically degrading diverse ether contaminants.</title>
        <authorList>
            <person name="Chen W."/>
            <person name="Faulkner N."/>
            <person name="Smith C."/>
            <person name="Hyman M."/>
        </authorList>
    </citation>
    <scope>NUCLEOTIDE SEQUENCE [LARGE SCALE GENOMIC DNA]</scope>
    <source>
        <strain evidence="7 8">2A</strain>
    </source>
</reference>
<dbReference type="GO" id="GO:0016987">
    <property type="term" value="F:sigma factor activity"/>
    <property type="evidence" value="ECO:0007669"/>
    <property type="project" value="UniProtKB-KW"/>
</dbReference>
<dbReference type="GO" id="GO:0006352">
    <property type="term" value="P:DNA-templated transcription initiation"/>
    <property type="evidence" value="ECO:0007669"/>
    <property type="project" value="InterPro"/>
</dbReference>
<dbReference type="RefSeq" id="WP_187096157.1">
    <property type="nucleotide sequence ID" value="NZ_CP059894.1"/>
</dbReference>
<evidence type="ECO:0000259" key="6">
    <source>
        <dbReference type="Pfam" id="PF08281"/>
    </source>
</evidence>
<evidence type="ECO:0000256" key="1">
    <source>
        <dbReference type="ARBA" id="ARBA00010641"/>
    </source>
</evidence>
<dbReference type="Proteomes" id="UP000515498">
    <property type="component" value="Chromosome"/>
</dbReference>
<evidence type="ECO:0000256" key="5">
    <source>
        <dbReference type="ARBA" id="ARBA00023163"/>
    </source>
</evidence>
<evidence type="ECO:0000256" key="2">
    <source>
        <dbReference type="ARBA" id="ARBA00023015"/>
    </source>
</evidence>
<accession>A0A7G8PAP9</accession>
<evidence type="ECO:0000313" key="8">
    <source>
        <dbReference type="Proteomes" id="UP000515498"/>
    </source>
</evidence>
<keyword evidence="5" id="KW-0804">Transcription</keyword>
<sequence length="68" mass="7544">MSADRAAVLNALKSLQPAHRDLIRRAHHLGSTTEHIAAELGIDEATVKRELHCALRAMRDLLPNRHCA</sequence>
<evidence type="ECO:0000313" key="7">
    <source>
        <dbReference type="EMBL" id="QNJ91415.1"/>
    </source>
</evidence>
<evidence type="ECO:0000256" key="4">
    <source>
        <dbReference type="ARBA" id="ARBA00023125"/>
    </source>
</evidence>
<comment type="similarity">
    <text evidence="1">Belongs to the sigma-70 factor family. ECF subfamily.</text>
</comment>